<dbReference type="EnsemblPlants" id="Kaladp0046s0167.1.v1.1">
    <property type="protein sequence ID" value="Kaladp0046s0167.1.v1.1"/>
    <property type="gene ID" value="Kaladp0046s0167.v1.1"/>
</dbReference>
<dbReference type="EnsemblPlants" id="Kaladp0046s0167.3.v1.1">
    <property type="protein sequence ID" value="Kaladp0046s0167.3.v1.1"/>
    <property type="gene ID" value="Kaladp0046s0167.v1.1"/>
</dbReference>
<dbReference type="Gramene" id="Kaladp0046s0167.1.v1.1">
    <property type="protein sequence ID" value="Kaladp0046s0167.1.v1.1"/>
    <property type="gene ID" value="Kaladp0046s0167.v1.1"/>
</dbReference>
<dbReference type="AlphaFoldDB" id="A0A7N0TWG3"/>
<dbReference type="Gramene" id="Kaladp0046s0167.2.v1.1">
    <property type="protein sequence ID" value="Kaladp0046s0167.2.v1.1"/>
    <property type="gene ID" value="Kaladp0046s0167.v1.1"/>
</dbReference>
<evidence type="ECO:0000313" key="3">
    <source>
        <dbReference type="Proteomes" id="UP000594263"/>
    </source>
</evidence>
<dbReference type="Proteomes" id="UP000594263">
    <property type="component" value="Unplaced"/>
</dbReference>
<dbReference type="EnsemblPlants" id="Kaladp0046s0167.2.v1.1">
    <property type="protein sequence ID" value="Kaladp0046s0167.2.v1.1"/>
    <property type="gene ID" value="Kaladp0046s0167.v1.1"/>
</dbReference>
<name>A0A7N0TWG3_KALFE</name>
<feature type="region of interest" description="Disordered" evidence="1">
    <location>
        <begin position="40"/>
        <end position="99"/>
    </location>
</feature>
<sequence length="99" mass="10583">MAAMEPIDISSSDSDVEISGAVETYRSLNGACQSLVSSRSIAPDAAGPSRYFVDAGYMGNPRKLPSPRRAQASERSSSNGDHSSSVKHKHLTPYIDTPR</sequence>
<dbReference type="Gramene" id="Kaladp0046s0167.3.v1.1">
    <property type="protein sequence ID" value="Kaladp0046s0167.3.v1.1"/>
    <property type="gene ID" value="Kaladp0046s0167.v1.1"/>
</dbReference>
<accession>A0A7N0TWG3</accession>
<reference evidence="2" key="1">
    <citation type="submission" date="2021-01" db="UniProtKB">
        <authorList>
            <consortium name="EnsemblPlants"/>
        </authorList>
    </citation>
    <scope>IDENTIFICATION</scope>
</reference>
<feature type="compositionally biased region" description="Polar residues" evidence="1">
    <location>
        <begin position="73"/>
        <end position="83"/>
    </location>
</feature>
<evidence type="ECO:0000313" key="2">
    <source>
        <dbReference type="EnsemblPlants" id="Kaladp0046s0167.2.v1.1"/>
    </source>
</evidence>
<proteinExistence type="predicted"/>
<keyword evidence="3" id="KW-1185">Reference proteome</keyword>
<protein>
    <submittedName>
        <fullName evidence="2">Uncharacterized protein</fullName>
    </submittedName>
</protein>
<evidence type="ECO:0000256" key="1">
    <source>
        <dbReference type="SAM" id="MobiDB-lite"/>
    </source>
</evidence>
<organism evidence="2 3">
    <name type="scientific">Kalanchoe fedtschenkoi</name>
    <name type="common">Lavender scallops</name>
    <name type="synonym">South American air plant</name>
    <dbReference type="NCBI Taxonomy" id="63787"/>
    <lineage>
        <taxon>Eukaryota</taxon>
        <taxon>Viridiplantae</taxon>
        <taxon>Streptophyta</taxon>
        <taxon>Embryophyta</taxon>
        <taxon>Tracheophyta</taxon>
        <taxon>Spermatophyta</taxon>
        <taxon>Magnoliopsida</taxon>
        <taxon>eudicotyledons</taxon>
        <taxon>Gunneridae</taxon>
        <taxon>Pentapetalae</taxon>
        <taxon>Saxifragales</taxon>
        <taxon>Crassulaceae</taxon>
        <taxon>Kalanchoe</taxon>
    </lineage>
</organism>